<proteinExistence type="predicted"/>
<reference evidence="1 2" key="1">
    <citation type="submission" date="2017-01" db="EMBL/GenBank/DDBJ databases">
        <title>Lactobacillus chiayiensis sp. nov., a lactic acid bacterium isolated from compost.</title>
        <authorList>
            <person name="Huang C.-H."/>
        </authorList>
    </citation>
    <scope>NUCLEOTIDE SEQUENCE [LARGE SCALE GENOMIC DNA]</scope>
    <source>
        <strain evidence="2">chh01</strain>
    </source>
</reference>
<evidence type="ECO:0000313" key="1">
    <source>
        <dbReference type="EMBL" id="RXT24573.1"/>
    </source>
</evidence>
<protein>
    <submittedName>
        <fullName evidence="1">Uncharacterized protein</fullName>
    </submittedName>
</protein>
<organism evidence="1 2">
    <name type="scientific">Lacticaseibacillus chiayiensis</name>
    <dbReference type="NCBI Taxonomy" id="2100821"/>
    <lineage>
        <taxon>Bacteria</taxon>
        <taxon>Bacillati</taxon>
        <taxon>Bacillota</taxon>
        <taxon>Bacilli</taxon>
        <taxon>Lactobacillales</taxon>
        <taxon>Lactobacillaceae</taxon>
        <taxon>Lacticaseibacillus</taxon>
    </lineage>
</organism>
<dbReference type="Proteomes" id="UP000290475">
    <property type="component" value="Unassembled WGS sequence"/>
</dbReference>
<comment type="caution">
    <text evidence="1">The sequence shown here is derived from an EMBL/GenBank/DDBJ whole genome shotgun (WGS) entry which is preliminary data.</text>
</comment>
<name>A0A4Q1U071_9LACO</name>
<gene>
    <name evidence="1" type="ORF">BVJ53_07430</name>
</gene>
<accession>A0A4Q1U071</accession>
<evidence type="ECO:0000313" key="2">
    <source>
        <dbReference type="Proteomes" id="UP000290475"/>
    </source>
</evidence>
<dbReference type="EMBL" id="MSSM01000017">
    <property type="protein sequence ID" value="RXT24573.1"/>
    <property type="molecule type" value="Genomic_DNA"/>
</dbReference>
<dbReference type="AlphaFoldDB" id="A0A4Q1U071"/>
<sequence>MVSCLESVHFGARTSGNDNEYGLGDAGVLSVNKTHMGTPIIALSLTVLVVGLIEESRVSDFQTKVVPR</sequence>